<feature type="region of interest" description="Disordered" evidence="1">
    <location>
        <begin position="70"/>
        <end position="122"/>
    </location>
</feature>
<keyword evidence="3" id="KW-1185">Reference proteome</keyword>
<feature type="compositionally biased region" description="Pro residues" evidence="1">
    <location>
        <begin position="75"/>
        <end position="97"/>
    </location>
</feature>
<evidence type="ECO:0000313" key="2">
    <source>
        <dbReference type="EMBL" id="KAG5485472.1"/>
    </source>
</evidence>
<feature type="region of interest" description="Disordered" evidence="1">
    <location>
        <begin position="637"/>
        <end position="659"/>
    </location>
</feature>
<dbReference type="Proteomes" id="UP000673552">
    <property type="component" value="Unassembled WGS sequence"/>
</dbReference>
<protein>
    <submittedName>
        <fullName evidence="2">Uncharacterized protein</fullName>
    </submittedName>
</protein>
<organism evidence="2 3">
    <name type="scientific">Leishmania martiniquensis</name>
    <dbReference type="NCBI Taxonomy" id="1580590"/>
    <lineage>
        <taxon>Eukaryota</taxon>
        <taxon>Discoba</taxon>
        <taxon>Euglenozoa</taxon>
        <taxon>Kinetoplastea</taxon>
        <taxon>Metakinetoplastina</taxon>
        <taxon>Trypanosomatida</taxon>
        <taxon>Trypanosomatidae</taxon>
        <taxon>Leishmaniinae</taxon>
        <taxon>Leishmania</taxon>
    </lineage>
</organism>
<comment type="caution">
    <text evidence="2">The sequence shown here is derived from an EMBL/GenBank/DDBJ whole genome shotgun (WGS) entry which is preliminary data.</text>
</comment>
<feature type="region of interest" description="Disordered" evidence="1">
    <location>
        <begin position="1015"/>
        <end position="1062"/>
    </location>
</feature>
<evidence type="ECO:0000313" key="3">
    <source>
        <dbReference type="Proteomes" id="UP000673552"/>
    </source>
</evidence>
<proteinExistence type="predicted"/>
<gene>
    <name evidence="2" type="ORF">LSCM1_07556</name>
</gene>
<dbReference type="EMBL" id="JAFEUZ010000009">
    <property type="protein sequence ID" value="KAG5485472.1"/>
    <property type="molecule type" value="Genomic_DNA"/>
</dbReference>
<sequence length="1155" mass="121818">MRNPRLCTEERVGPAAVREAFGADCTPAYPGALPTSGAVTLPTPTLPLDSVPQEHRLSCVNINGIPGDSFGQPCPLAPPTVEPPNPSRLTPPPPPPSAAEAVSEGSPPASSGACTEMLSPQRSRLTHIHASSRGPVFVAAGTGARAPAGCQYSRTHSDGSTPGWAVGFNGAMDVNAEAVVPTQPPPQLRPAEVAQPTSVERVVSTTAAEAAMRTGTPSTARKWARSQSSMNSATIISGGPLKLAEQILIEGSMEGSDSPNRSFVESSSPTLEGELVPEVAEACHAFLHHLPERWARSVIRAVTLQTATLQVPQRLLRAPIIFEAYAELKGEVVATAAGAARSTASSLDRLRRSCSASALPPQPCSPAVGHPSLSLLQGVDLQRLLTVAPALLRYRFQSARTAKVGELRAGFRANAQTAARTEASINRYAYVPHVQRDVHFGAMVAQGVIRMMSPGPRLLGLAKGSGYCPFRSCGDGDQYSTPLRLPPVSTANTSLAVPAPTVTYSTVSFEGLPSIFLKDRYDVSHSESVATRLGSAAQGGAGGSHNFRNSSHRRRHISPFFEREFVAILASGQEDAAFYATTMAPEFMVGLPSFLKHPERAIPLSIAASLHHLYTAVSVEVFLRAYAAMAVKHATETSSSGKGAGPAAARAAGSQRMNTSSPLRLATAIPLGESGDGATASLAGASDAHSSAATPLPPRGPALELGMAYVRNTIICSASTPGMESYIVFLHQIVYPKSQGGDSSSNHSTNGRHGAASAPPSPPPLPCRAVLQLSEEAKGSMAPPAMPSSATVGDRASSPGTFDLPTIKHAAVELTQLVAWVQDERSHDPRHGQPFLCNLTFVPTYISAIAAPTPRSLCQPLPTVEPEDANVFPCAVVLATLDMWKALPPPEVSDLLRVCFLLDRHAQRVMELESPDEATEEMMNAAAAQASTVEVSRSGSSGPHGAAITAIPFPNPRLREHVATAVAAEVRSYLEGIPIFDQGNVPQHAQQQRQQRLHGFFIARLRYYEDLNERHSKTEEELQRKVLQRMARERASPTAPSPQPARTSASPSQPSTPPPPTCDVYKVATKSICDALAAVLAVEAAVSSRCNSHGRARAVAAQGPLWMRTASQQSYSSFADTPDTSSCGDDIAAAAAATTASIVVLLVPQRDVRRC</sequence>
<dbReference type="PANTHER" id="PTHR24216:SF65">
    <property type="entry name" value="PAXILLIN-LIKE PROTEIN 1"/>
    <property type="match status" value="1"/>
</dbReference>
<reference evidence="3" key="1">
    <citation type="journal article" date="2021" name="Microbiol. Resour. Announc.">
        <title>LGAAP: Leishmaniinae Genome Assembly and Annotation Pipeline.</title>
        <authorList>
            <person name="Almutairi H."/>
            <person name="Urbaniak M.D."/>
            <person name="Bates M.D."/>
            <person name="Jariyapan N."/>
            <person name="Kwakye-Nuako G."/>
            <person name="Thomaz-Soccol V."/>
            <person name="Al-Salem W.S."/>
            <person name="Dillon R.J."/>
            <person name="Bates P.A."/>
            <person name="Gatherer D."/>
        </authorList>
    </citation>
    <scope>NUCLEOTIDE SEQUENCE [LARGE SCALE GENOMIC DNA]</scope>
</reference>
<feature type="compositionally biased region" description="Low complexity" evidence="1">
    <location>
        <begin position="98"/>
        <end position="111"/>
    </location>
</feature>
<dbReference type="AlphaFoldDB" id="A0A836GNZ6"/>
<feature type="compositionally biased region" description="Basic and acidic residues" evidence="1">
    <location>
        <begin position="1015"/>
        <end position="1035"/>
    </location>
</feature>
<feature type="compositionally biased region" description="Low complexity" evidence="1">
    <location>
        <begin position="1044"/>
        <end position="1053"/>
    </location>
</feature>
<dbReference type="OrthoDB" id="273024at2759"/>
<dbReference type="RefSeq" id="XP_067180768.1">
    <property type="nucleotide sequence ID" value="XM_067324923.1"/>
</dbReference>
<dbReference type="PANTHER" id="PTHR24216">
    <property type="entry name" value="PAXILLIN-RELATED"/>
    <property type="match status" value="1"/>
</dbReference>
<name>A0A836GNZ6_9TRYP</name>
<feature type="compositionally biased region" description="Low complexity" evidence="1">
    <location>
        <begin position="638"/>
        <end position="654"/>
    </location>
</feature>
<feature type="compositionally biased region" description="Polar residues" evidence="1">
    <location>
        <begin position="740"/>
        <end position="751"/>
    </location>
</feature>
<evidence type="ECO:0000256" key="1">
    <source>
        <dbReference type="SAM" id="MobiDB-lite"/>
    </source>
</evidence>
<accession>A0A836GNZ6</accession>
<dbReference type="GeneID" id="92517435"/>
<dbReference type="KEGG" id="lmat:92517435"/>
<feature type="region of interest" description="Disordered" evidence="1">
    <location>
        <begin position="678"/>
        <end position="698"/>
    </location>
</feature>
<feature type="region of interest" description="Disordered" evidence="1">
    <location>
        <begin position="739"/>
        <end position="800"/>
    </location>
</feature>
<reference evidence="3" key="2">
    <citation type="journal article" date="2021" name="Sci. Data">
        <title>Chromosome-scale genome sequencing, assembly and annotation of six genomes from subfamily Leishmaniinae.</title>
        <authorList>
            <person name="Almutairi H."/>
            <person name="Urbaniak M.D."/>
            <person name="Bates M.D."/>
            <person name="Jariyapan N."/>
            <person name="Kwakye-Nuako G."/>
            <person name="Thomaz Soccol V."/>
            <person name="Al-Salem W.S."/>
            <person name="Dillon R.J."/>
            <person name="Bates P.A."/>
            <person name="Gatherer D."/>
        </authorList>
    </citation>
    <scope>NUCLEOTIDE SEQUENCE [LARGE SCALE GENOMIC DNA]</scope>
</reference>